<reference evidence="1 2" key="2">
    <citation type="submission" date="2011-10" db="EMBL/GenBank/DDBJ databases">
        <title>The Genome Sequence of Simonsiella muelleri ATCC 29453.</title>
        <authorList>
            <consortium name="The Broad Institute Genome Sequencing Platform"/>
            <consortium name="The Broad Institute Genome Sequencing Center for Infectious Disease"/>
            <person name="Earl A."/>
            <person name="Ward D."/>
            <person name="Feldgarden M."/>
            <person name="Gevers D."/>
            <person name="Izard J."/>
            <person name="Baranova O.V."/>
            <person name="Blanton J.M."/>
            <person name="Tanner A.C."/>
            <person name="Dewhirst F."/>
            <person name="Young S.K."/>
            <person name="Zeng Q."/>
            <person name="Gargeya S."/>
            <person name="Fitzgerald M."/>
            <person name="Haas B."/>
            <person name="Abouelleil A."/>
            <person name="Alvarado L."/>
            <person name="Arachchi H.M."/>
            <person name="Berlin A."/>
            <person name="Brown A."/>
            <person name="Chapman S.B."/>
            <person name="Chen Z."/>
            <person name="Dunbar C."/>
            <person name="Freedman E."/>
            <person name="Gearin G."/>
            <person name="Goldberg J."/>
            <person name="Griggs A."/>
            <person name="Gujja S."/>
            <person name="Heiman D."/>
            <person name="Howarth C."/>
            <person name="Larson L."/>
            <person name="Lui A."/>
            <person name="MacDonald P.J.P."/>
            <person name="Montmayeur A."/>
            <person name="Murphy C."/>
            <person name="Neiman D."/>
            <person name="Pearson M."/>
            <person name="Priest M."/>
            <person name="Roberts A."/>
            <person name="Saif S."/>
            <person name="Shea T."/>
            <person name="Shenoy N."/>
            <person name="Sisk P."/>
            <person name="Stolte C."/>
            <person name="Sykes S."/>
            <person name="Wortman J."/>
            <person name="Nusbaum C."/>
            <person name="Birren B."/>
        </authorList>
    </citation>
    <scope>NUCLEOTIDE SEQUENCE [LARGE SCALE GENOMIC DNA]</scope>
    <source>
        <strain evidence="1 2">ATCC 29453</strain>
    </source>
</reference>
<proteinExistence type="predicted"/>
<dbReference type="HOGENOM" id="CLU_2883480_0_0_4"/>
<protein>
    <submittedName>
        <fullName evidence="1">Uncharacterized protein</fullName>
    </submittedName>
</protein>
<evidence type="ECO:0000313" key="2">
    <source>
        <dbReference type="Proteomes" id="UP000017813"/>
    </source>
</evidence>
<reference evidence="1 2" key="1">
    <citation type="submission" date="2010-03" db="EMBL/GenBank/DDBJ databases">
        <authorList>
            <consortium name="The Broad Institute Genome Sequencing Platform"/>
            <person name="Ward D."/>
            <person name="Earl A."/>
            <person name="Feldgarden M."/>
            <person name="Gevers D."/>
            <person name="Young S."/>
            <person name="Zeng Q."/>
            <person name="Koehrsen M."/>
            <person name="Alvarado L."/>
            <person name="Berlin A.M."/>
            <person name="Borenstein D."/>
            <person name="Chapman S.B."/>
            <person name="Chen Z."/>
            <person name="Engels R."/>
            <person name="Freedman E."/>
            <person name="Gellesch M."/>
            <person name="Goldberg J."/>
            <person name="Griggs A."/>
            <person name="Gujja S."/>
            <person name="Heilman E.R."/>
            <person name="Heiman D.I."/>
            <person name="Hepburn T.A."/>
            <person name="Howarth C."/>
            <person name="Jen D."/>
            <person name="Larson L."/>
            <person name="Mehta T."/>
            <person name="Park D."/>
            <person name="Pearson M."/>
            <person name="Richards J."/>
            <person name="Roberts A."/>
            <person name="Saif S."/>
            <person name="Shea T.D."/>
            <person name="Shenoy N."/>
            <person name="Sisk P."/>
            <person name="Stolte C."/>
            <person name="Sykes S.N."/>
            <person name="Walk T."/>
            <person name="White J."/>
            <person name="Yandava C."/>
            <person name="Izard J."/>
            <person name="Baranova O.V."/>
            <person name="Blanton J.M."/>
            <person name="Tanner A.C."/>
            <person name="Dewhirst F."/>
            <person name="Haas B."/>
            <person name="Nusbaum C."/>
            <person name="Birren B."/>
        </authorList>
    </citation>
    <scope>NUCLEOTIDE SEQUENCE [LARGE SCALE GENOMIC DNA]</scope>
    <source>
        <strain evidence="1 2">ATCC 29453</strain>
    </source>
</reference>
<name>V9HLG2_9NEIS</name>
<gene>
    <name evidence="1" type="ORF">HMPREF9021_00884</name>
</gene>
<sequence>MTVSDVIKNLNLPETNLSSEQATQILKALTEQKQVNETILRDLVSVGCVPRTELPQNPIFQAA</sequence>
<keyword evidence="2" id="KW-1185">Reference proteome</keyword>
<dbReference type="STRING" id="641147.HMPREF9021_00884"/>
<organism evidence="1 2">
    <name type="scientific">Simonsiella muelleri ATCC 29453</name>
    <dbReference type="NCBI Taxonomy" id="641147"/>
    <lineage>
        <taxon>Bacteria</taxon>
        <taxon>Pseudomonadati</taxon>
        <taxon>Pseudomonadota</taxon>
        <taxon>Betaproteobacteria</taxon>
        <taxon>Neisseriales</taxon>
        <taxon>Neisseriaceae</taxon>
        <taxon>Simonsiella</taxon>
    </lineage>
</organism>
<dbReference type="KEGG" id="smur:BWP33_06120"/>
<dbReference type="Proteomes" id="UP000017813">
    <property type="component" value="Unassembled WGS sequence"/>
</dbReference>
<evidence type="ECO:0000313" key="1">
    <source>
        <dbReference type="EMBL" id="EFG31056.1"/>
    </source>
</evidence>
<accession>V9HLG2</accession>
<dbReference type="AlphaFoldDB" id="V9HLG2"/>
<comment type="caution">
    <text evidence="1">The sequence shown here is derived from an EMBL/GenBank/DDBJ whole genome shotgun (WGS) entry which is preliminary data.</text>
</comment>
<dbReference type="EMBL" id="ADCY02000029">
    <property type="protein sequence ID" value="EFG31056.1"/>
    <property type="molecule type" value="Genomic_DNA"/>
</dbReference>